<dbReference type="PANTHER" id="PTHR21228">
    <property type="entry name" value="FAST LEU-RICH DOMAIN-CONTAINING"/>
    <property type="match status" value="1"/>
</dbReference>
<evidence type="ECO:0000256" key="1">
    <source>
        <dbReference type="ARBA" id="ARBA00004173"/>
    </source>
</evidence>
<accession>A0A8J2W6I1</accession>
<dbReference type="GO" id="GO:0003723">
    <property type="term" value="F:RNA binding"/>
    <property type="evidence" value="ECO:0007669"/>
    <property type="project" value="TreeGrafter"/>
</dbReference>
<organism evidence="5 6">
    <name type="scientific">Daphnia galeata</name>
    <dbReference type="NCBI Taxonomy" id="27404"/>
    <lineage>
        <taxon>Eukaryota</taxon>
        <taxon>Metazoa</taxon>
        <taxon>Ecdysozoa</taxon>
        <taxon>Arthropoda</taxon>
        <taxon>Crustacea</taxon>
        <taxon>Branchiopoda</taxon>
        <taxon>Diplostraca</taxon>
        <taxon>Cladocera</taxon>
        <taxon>Anomopoda</taxon>
        <taxon>Daphniidae</taxon>
        <taxon>Daphnia</taxon>
    </lineage>
</organism>
<dbReference type="EMBL" id="CAKKLH010000257">
    <property type="protein sequence ID" value="CAH0107169.1"/>
    <property type="molecule type" value="Genomic_DNA"/>
</dbReference>
<dbReference type="PANTHER" id="PTHR21228:SF69">
    <property type="entry name" value="GH07286P"/>
    <property type="match status" value="1"/>
</dbReference>
<feature type="signal peptide" evidence="3">
    <location>
        <begin position="1"/>
        <end position="18"/>
    </location>
</feature>
<comment type="caution">
    <text evidence="5">The sequence shown here is derived from an EMBL/GenBank/DDBJ whole genome shotgun (WGS) entry which is preliminary data.</text>
</comment>
<gene>
    <name evidence="5" type="ORF">DGAL_LOCUS10460</name>
</gene>
<dbReference type="AlphaFoldDB" id="A0A8J2W6I1"/>
<evidence type="ECO:0000313" key="6">
    <source>
        <dbReference type="Proteomes" id="UP000789390"/>
    </source>
</evidence>
<keyword evidence="2" id="KW-0496">Mitochondrion</keyword>
<dbReference type="Proteomes" id="UP000789390">
    <property type="component" value="Unassembled WGS sequence"/>
</dbReference>
<evidence type="ECO:0000259" key="4">
    <source>
        <dbReference type="PROSITE" id="PS51286"/>
    </source>
</evidence>
<protein>
    <recommendedName>
        <fullName evidence="4">RAP domain-containing protein</fullName>
    </recommendedName>
</protein>
<evidence type="ECO:0000256" key="2">
    <source>
        <dbReference type="ARBA" id="ARBA00023128"/>
    </source>
</evidence>
<reference evidence="5" key="1">
    <citation type="submission" date="2021-11" db="EMBL/GenBank/DDBJ databases">
        <authorList>
            <person name="Schell T."/>
        </authorList>
    </citation>
    <scope>NUCLEOTIDE SEQUENCE</scope>
    <source>
        <strain evidence="5">M5</strain>
    </source>
</reference>
<feature type="domain" description="RAP" evidence="4">
    <location>
        <begin position="539"/>
        <end position="597"/>
    </location>
</feature>
<dbReference type="GO" id="GO:0005759">
    <property type="term" value="C:mitochondrial matrix"/>
    <property type="evidence" value="ECO:0007669"/>
    <property type="project" value="TreeGrafter"/>
</dbReference>
<evidence type="ECO:0000313" key="5">
    <source>
        <dbReference type="EMBL" id="CAH0107169.1"/>
    </source>
</evidence>
<dbReference type="PROSITE" id="PS51286">
    <property type="entry name" value="RAP"/>
    <property type="match status" value="1"/>
</dbReference>
<dbReference type="InterPro" id="IPR050870">
    <property type="entry name" value="FAST_kinase"/>
</dbReference>
<dbReference type="Pfam" id="PF06743">
    <property type="entry name" value="FAST_1"/>
    <property type="match status" value="1"/>
</dbReference>
<sequence>MFRTGLLVKFGIVRITSSCSLIQTSVKRCSTSANPSLKQTASKAEQQLENEAVWVKTPLDKQIASASDAKSLLLAFKNPDFNGKCAINVVNILGKWVLEGRFTTSDFEKLEDKKKLEELFIQGNFHVGIYTILQALKSLLVLGLSPSSKTVESLENEILWNLRRSTVSQHFSVLHVYNEIKGTTMHKKIVAEIVSSIERRWVEIIEVKDVVSLLKYATYFNPKFIEKMEDVMVEMVEGFNQEEQTKILAALGATQRRSTPLLRALSYHLNKSSDKFSVRLSSDILFALHRLSLHDQVLMERICGDVVTQLNPEIKSSLIGSLLTSLGQLKYRHEGCLDAICDWINLNWTKVRYQDILSLTLCLAALDFLPSNWEPLWEKMSVQLKNQKAFSGLSKLVQLDLVWSLAILNHLDPVVCQSVLNDKFIQDVLVSGSSNNKGIQMKINQIWALAILKKWELNGLTMVLPFRFPLNPLNNQKSSLNTKILNALSNFIPAEKHFRTGQTDLGIEVDAEFIINDKGIPLPFADYIGKSLPANSARIAMIVLNYKHLCKGKSFSIGPEGLRERLLTQSGYRVVKVKHTEFDPSIDLVKNVKYLQNLIKNAMASARELN</sequence>
<keyword evidence="3" id="KW-0732">Signal</keyword>
<proteinExistence type="predicted"/>
<dbReference type="GO" id="GO:0035770">
    <property type="term" value="C:ribonucleoprotein granule"/>
    <property type="evidence" value="ECO:0007669"/>
    <property type="project" value="TreeGrafter"/>
</dbReference>
<comment type="subcellular location">
    <subcellularLocation>
        <location evidence="1">Mitochondrion</location>
    </subcellularLocation>
</comment>
<name>A0A8J2W6I1_9CRUS</name>
<feature type="chain" id="PRO_5035259384" description="RAP domain-containing protein" evidence="3">
    <location>
        <begin position="19"/>
        <end position="610"/>
    </location>
</feature>
<dbReference type="InterPro" id="IPR013584">
    <property type="entry name" value="RAP"/>
</dbReference>
<dbReference type="CDD" id="cd23739">
    <property type="entry name" value="TBRG4-like_N"/>
    <property type="match status" value="1"/>
</dbReference>
<keyword evidence="6" id="KW-1185">Reference proteome</keyword>
<evidence type="ECO:0000256" key="3">
    <source>
        <dbReference type="SAM" id="SignalP"/>
    </source>
</evidence>
<dbReference type="GO" id="GO:0000963">
    <property type="term" value="P:mitochondrial RNA processing"/>
    <property type="evidence" value="ECO:0007669"/>
    <property type="project" value="TreeGrafter"/>
</dbReference>
<dbReference type="GO" id="GO:0044528">
    <property type="term" value="P:regulation of mitochondrial mRNA stability"/>
    <property type="evidence" value="ECO:0007669"/>
    <property type="project" value="InterPro"/>
</dbReference>
<dbReference type="SMART" id="SM00952">
    <property type="entry name" value="RAP"/>
    <property type="match status" value="1"/>
</dbReference>
<dbReference type="InterPro" id="IPR010622">
    <property type="entry name" value="FAST_Leu-rich"/>
</dbReference>
<dbReference type="OrthoDB" id="6501018at2759"/>